<sequence>MKRDAFGICLSRDMLFNHLQSTFTHVRAYEEIATESNDDLRVLLAFPQMSGKDVLTTMQGSTNVRGSKKLVWRADYLCPSYHKY</sequence>
<evidence type="ECO:0000313" key="8">
    <source>
        <dbReference type="Proteomes" id="UP000722957"/>
    </source>
</evidence>
<dbReference type="Proteomes" id="UP000256923">
    <property type="component" value="Chromosome 1"/>
</dbReference>
<protein>
    <submittedName>
        <fullName evidence="5">Uncharacterized protein</fullName>
    </submittedName>
</protein>
<dbReference type="STRING" id="55601.AA407_06095"/>
<evidence type="ECO:0000313" key="2">
    <source>
        <dbReference type="EMBL" id="MBF4273033.1"/>
    </source>
</evidence>
<reference evidence="1 7" key="2">
    <citation type="submission" date="2018-12" db="EMBL/GenBank/DDBJ databases">
        <title>Characterization and Draft Genome of Vibrio anguillarum J360 Marine Pathogen Isolated from an Outbreak in Lumpfish (Cyclopterus lumpus).</title>
        <authorList>
            <person name="Vasquez J.I."/>
            <person name="Cao T."/>
            <person name="Chakraborty S."/>
            <person name="Gnanagobal H."/>
            <person name="Wescot J."/>
            <person name="Boyce D."/>
            <person name="Santander J."/>
        </authorList>
    </citation>
    <scope>NUCLEOTIDE SEQUENCE [LARGE SCALE GENOMIC DNA]</scope>
    <source>
        <strain evidence="1 7">J360</strain>
    </source>
</reference>
<evidence type="ECO:0000313" key="1">
    <source>
        <dbReference type="EMBL" id="AZS23780.1"/>
    </source>
</evidence>
<dbReference type="EMBL" id="RDOM01000033">
    <property type="protein sequence ID" value="MBF4273033.1"/>
    <property type="molecule type" value="Genomic_DNA"/>
</dbReference>
<name>A0A191W4C2_VIBAN</name>
<evidence type="ECO:0000313" key="4">
    <source>
        <dbReference type="EMBL" id="MBF4433111.1"/>
    </source>
</evidence>
<dbReference type="RefSeq" id="WP_013856662.1">
    <property type="nucleotide sequence ID" value="NZ_AJYT02000142.1"/>
</dbReference>
<gene>
    <name evidence="1" type="ORF">DYL72_01065</name>
    <name evidence="2" type="ORF">EAY07_13510</name>
    <name evidence="3" type="ORF">EAY46_01485</name>
    <name evidence="4" type="ORF">ERJ77_01090</name>
    <name evidence="5" type="ORF">PL14_14530</name>
</gene>
<reference evidence="8 9" key="3">
    <citation type="journal article" date="2021" name="PeerJ">
        <title>Analysis of 44 Vibrio anguillarum genomes reveals high genetic diversity.</title>
        <authorList>
            <person name="Hansen M.J."/>
            <person name="Dalsgaard I."/>
        </authorList>
    </citation>
    <scope>NUCLEOTIDE SEQUENCE [LARGE SCALE GENOMIC DNA]</scope>
    <source>
        <strain evidence="3 9">040915-1/1B</strain>
        <strain evidence="2 8">17-16730-2A</strain>
        <strain evidence="4">850617-1/1</strain>
    </source>
</reference>
<dbReference type="Proteomes" id="UP000722957">
    <property type="component" value="Unassembled WGS sequence"/>
</dbReference>
<dbReference type="KEGG" id="vau:VANGNB10_cI1506"/>
<evidence type="ECO:0000313" key="9">
    <source>
        <dbReference type="Proteomes" id="UP000726136"/>
    </source>
</evidence>
<dbReference type="EMBL" id="RDPI01000002">
    <property type="protein sequence ID" value="MBF4371763.1"/>
    <property type="molecule type" value="Genomic_DNA"/>
</dbReference>
<dbReference type="OrthoDB" id="5883856at2"/>
<dbReference type="EMBL" id="JAHGUI010000061">
    <property type="protein sequence ID" value="MBT2919893.1"/>
    <property type="molecule type" value="Genomic_DNA"/>
</dbReference>
<reference evidence="5" key="4">
    <citation type="submission" date="2021-05" db="EMBL/GenBank/DDBJ databases">
        <authorList>
            <person name="Kalatzis P.G."/>
            <person name="Castillo D."/>
            <person name="D'Alvise P."/>
            <person name="Middelboe M."/>
            <person name="Gram L."/>
        </authorList>
    </citation>
    <scope>NUCLEOTIDE SEQUENCE</scope>
    <source>
        <strain evidence="5">90-11-286</strain>
    </source>
</reference>
<accession>A0A191W4C2</accession>
<reference evidence="5 6" key="1">
    <citation type="journal article" date="2017" name="J. Fish Dis.">
        <title>Comparative assessment of Vibrio virulence in marine fish larvae.</title>
        <authorList>
            <person name="Ronneseth A."/>
            <person name="Castillo D."/>
            <person name="D'Alvise P."/>
            <person name="Tonnesen O."/>
            <person name="Haugland G."/>
            <person name="Grotkjaer T."/>
            <person name="Engell-Sorensen K."/>
            <person name="Norremark L."/>
            <person name="Bergh O."/>
            <person name="Wergeland H.I."/>
            <person name="Gram L."/>
        </authorList>
    </citation>
    <scope>NUCLEOTIDE SEQUENCE [LARGE SCALE GENOMIC DNA]</scope>
    <source>
        <strain evidence="5 6">90-11-286</strain>
    </source>
</reference>
<accession>A0A1E5FIX8</accession>
<evidence type="ECO:0000313" key="6">
    <source>
        <dbReference type="Proteomes" id="UP000078309"/>
    </source>
</evidence>
<evidence type="ECO:0000313" key="5">
    <source>
        <dbReference type="EMBL" id="MBT2919893.1"/>
    </source>
</evidence>
<dbReference type="Proteomes" id="UP000726136">
    <property type="component" value="Unassembled WGS sequence"/>
</dbReference>
<dbReference type="EMBL" id="SCLC01000001">
    <property type="protein sequence ID" value="MBF4433111.1"/>
    <property type="molecule type" value="Genomic_DNA"/>
</dbReference>
<dbReference type="OMA" id="FTHVRAY"/>
<dbReference type="AlphaFoldDB" id="A0A191W4C2"/>
<organism evidence="5 6">
    <name type="scientific">Vibrio anguillarum</name>
    <name type="common">Listonella anguillarum</name>
    <dbReference type="NCBI Taxonomy" id="55601"/>
    <lineage>
        <taxon>Bacteria</taxon>
        <taxon>Pseudomonadati</taxon>
        <taxon>Pseudomonadota</taxon>
        <taxon>Gammaproteobacteria</taxon>
        <taxon>Vibrionales</taxon>
        <taxon>Vibrionaceae</taxon>
        <taxon>Vibrio</taxon>
    </lineage>
</organism>
<dbReference type="Proteomes" id="UP000078309">
    <property type="component" value="Unassembled WGS sequence"/>
</dbReference>
<evidence type="ECO:0000313" key="7">
    <source>
        <dbReference type="Proteomes" id="UP000256923"/>
    </source>
</evidence>
<dbReference type="GeneID" id="83860088"/>
<proteinExistence type="predicted"/>
<keyword evidence="9" id="KW-1185">Reference proteome</keyword>
<evidence type="ECO:0000313" key="3">
    <source>
        <dbReference type="EMBL" id="MBF4371763.1"/>
    </source>
</evidence>
<dbReference type="EMBL" id="CP034672">
    <property type="protein sequence ID" value="AZS23780.1"/>
    <property type="molecule type" value="Genomic_DNA"/>
</dbReference>
<dbReference type="Proteomes" id="UP000786185">
    <property type="component" value="Unassembled WGS sequence"/>
</dbReference>